<keyword evidence="1" id="KW-0472">Membrane</keyword>
<dbReference type="EMBL" id="MU150447">
    <property type="protein sequence ID" value="KAF9456195.1"/>
    <property type="molecule type" value="Genomic_DNA"/>
</dbReference>
<feature type="transmembrane region" description="Helical" evidence="1">
    <location>
        <begin position="28"/>
        <end position="49"/>
    </location>
</feature>
<evidence type="ECO:0000313" key="3">
    <source>
        <dbReference type="Proteomes" id="UP000807353"/>
    </source>
</evidence>
<dbReference type="Proteomes" id="UP000807353">
    <property type="component" value="Unassembled WGS sequence"/>
</dbReference>
<gene>
    <name evidence="2" type="ORF">BDZ94DRAFT_1315371</name>
</gene>
<name>A0A9P5XST5_9AGAR</name>
<keyword evidence="1" id="KW-1133">Transmembrane helix</keyword>
<accession>A0A9P5XST5</accession>
<protein>
    <submittedName>
        <fullName evidence="2">Uncharacterized protein</fullName>
    </submittedName>
</protein>
<evidence type="ECO:0000313" key="2">
    <source>
        <dbReference type="EMBL" id="KAF9456195.1"/>
    </source>
</evidence>
<sequence length="50" mass="5674">MESLDYSLRISPTSLRLTGFHLPLPSPLFHLLHFTPALALALCAWPTLWQ</sequence>
<dbReference type="AlphaFoldDB" id="A0A9P5XST5"/>
<proteinExistence type="predicted"/>
<reference evidence="2" key="1">
    <citation type="submission" date="2020-11" db="EMBL/GenBank/DDBJ databases">
        <authorList>
            <consortium name="DOE Joint Genome Institute"/>
            <person name="Ahrendt S."/>
            <person name="Riley R."/>
            <person name="Andreopoulos W."/>
            <person name="Labutti K."/>
            <person name="Pangilinan J."/>
            <person name="Ruiz-Duenas F.J."/>
            <person name="Barrasa J.M."/>
            <person name="Sanchez-Garcia M."/>
            <person name="Camarero S."/>
            <person name="Miyauchi S."/>
            <person name="Serrano A."/>
            <person name="Linde D."/>
            <person name="Babiker R."/>
            <person name="Drula E."/>
            <person name="Ayuso-Fernandez I."/>
            <person name="Pacheco R."/>
            <person name="Padilla G."/>
            <person name="Ferreira P."/>
            <person name="Barriuso J."/>
            <person name="Kellner H."/>
            <person name="Castanera R."/>
            <person name="Alfaro M."/>
            <person name="Ramirez L."/>
            <person name="Pisabarro A.G."/>
            <person name="Kuo A."/>
            <person name="Tritt A."/>
            <person name="Lipzen A."/>
            <person name="He G."/>
            <person name="Yan M."/>
            <person name="Ng V."/>
            <person name="Cullen D."/>
            <person name="Martin F."/>
            <person name="Rosso M.-N."/>
            <person name="Henrissat B."/>
            <person name="Hibbett D."/>
            <person name="Martinez A.T."/>
            <person name="Grigoriev I.V."/>
        </authorList>
    </citation>
    <scope>NUCLEOTIDE SEQUENCE</scope>
    <source>
        <strain evidence="2">CBS 247.69</strain>
    </source>
</reference>
<comment type="caution">
    <text evidence="2">The sequence shown here is derived from an EMBL/GenBank/DDBJ whole genome shotgun (WGS) entry which is preliminary data.</text>
</comment>
<organism evidence="2 3">
    <name type="scientific">Collybia nuda</name>
    <dbReference type="NCBI Taxonomy" id="64659"/>
    <lineage>
        <taxon>Eukaryota</taxon>
        <taxon>Fungi</taxon>
        <taxon>Dikarya</taxon>
        <taxon>Basidiomycota</taxon>
        <taxon>Agaricomycotina</taxon>
        <taxon>Agaricomycetes</taxon>
        <taxon>Agaricomycetidae</taxon>
        <taxon>Agaricales</taxon>
        <taxon>Tricholomatineae</taxon>
        <taxon>Clitocybaceae</taxon>
        <taxon>Collybia</taxon>
    </lineage>
</organism>
<keyword evidence="3" id="KW-1185">Reference proteome</keyword>
<evidence type="ECO:0000256" key="1">
    <source>
        <dbReference type="SAM" id="Phobius"/>
    </source>
</evidence>
<keyword evidence="1" id="KW-0812">Transmembrane</keyword>